<feature type="compositionally biased region" description="Basic and acidic residues" evidence="1">
    <location>
        <begin position="59"/>
        <end position="69"/>
    </location>
</feature>
<feature type="region of interest" description="Disordered" evidence="1">
    <location>
        <begin position="53"/>
        <end position="107"/>
    </location>
</feature>
<protein>
    <submittedName>
        <fullName evidence="2">Uncharacterized protein</fullName>
    </submittedName>
</protein>
<evidence type="ECO:0000313" key="3">
    <source>
        <dbReference type="Proteomes" id="UP000074247"/>
    </source>
</evidence>
<organism evidence="2 3">
    <name type="scientific">Toxoplasma gondii ARI</name>
    <dbReference type="NCBI Taxonomy" id="1074872"/>
    <lineage>
        <taxon>Eukaryota</taxon>
        <taxon>Sar</taxon>
        <taxon>Alveolata</taxon>
        <taxon>Apicomplexa</taxon>
        <taxon>Conoidasida</taxon>
        <taxon>Coccidia</taxon>
        <taxon>Eucoccidiorida</taxon>
        <taxon>Eimeriorina</taxon>
        <taxon>Sarcocystidae</taxon>
        <taxon>Toxoplasma</taxon>
    </lineage>
</organism>
<evidence type="ECO:0000256" key="1">
    <source>
        <dbReference type="SAM" id="MobiDB-lite"/>
    </source>
</evidence>
<gene>
    <name evidence="2" type="ORF">TGARI_370640</name>
</gene>
<name>A0A139XU72_TOXGO</name>
<dbReference type="Proteomes" id="UP000074247">
    <property type="component" value="Unassembled WGS sequence"/>
</dbReference>
<feature type="compositionally biased region" description="Basic residues" evidence="1">
    <location>
        <begin position="10"/>
        <end position="25"/>
    </location>
</feature>
<feature type="compositionally biased region" description="Basic residues" evidence="1">
    <location>
        <begin position="95"/>
        <end position="107"/>
    </location>
</feature>
<proteinExistence type="predicted"/>
<feature type="compositionally biased region" description="Basic and acidic residues" evidence="1">
    <location>
        <begin position="80"/>
        <end position="94"/>
    </location>
</feature>
<dbReference type="EMBL" id="AGQS02004997">
    <property type="protein sequence ID" value="KYF42318.1"/>
    <property type="molecule type" value="Genomic_DNA"/>
</dbReference>
<feature type="region of interest" description="Disordered" evidence="1">
    <location>
        <begin position="1"/>
        <end position="30"/>
    </location>
</feature>
<sequence length="107" mass="13433">MARVPEKPKTVQRKRLLKRTRKRFRVLPPRLVPRRRRVTLFRQIRKRVLECLKRKRRTESRQLQKERRQGSQRKPVPQQQKEKTDQSKRQERQKQRSRRKPNRRPVP</sequence>
<evidence type="ECO:0000313" key="2">
    <source>
        <dbReference type="EMBL" id="KYF42318.1"/>
    </source>
</evidence>
<comment type="caution">
    <text evidence="2">The sequence shown here is derived from an EMBL/GenBank/DDBJ whole genome shotgun (WGS) entry which is preliminary data.</text>
</comment>
<dbReference type="VEuPathDB" id="ToxoDB:TGARI_370640"/>
<dbReference type="AlphaFoldDB" id="A0A139XU72"/>
<reference evidence="2 3" key="1">
    <citation type="journal article" date="2016" name="Nat. Commun.">
        <title>Local admixture of amplified and diversified secreted pathogenesis determinants shapes mosaic Toxoplasma gondii genomes.</title>
        <authorList>
            <person name="Lorenzi H."/>
            <person name="Khan A."/>
            <person name="Behnke M.S."/>
            <person name="Namasivayam S."/>
            <person name="Swapna L.S."/>
            <person name="Hadjithomas M."/>
            <person name="Karamycheva S."/>
            <person name="Pinney D."/>
            <person name="Brunk B.P."/>
            <person name="Ajioka J.W."/>
            <person name="Ajzenberg D."/>
            <person name="Boothroyd J.C."/>
            <person name="Boyle J.P."/>
            <person name="Darde M.L."/>
            <person name="Diaz-Miranda M.A."/>
            <person name="Dubey J.P."/>
            <person name="Fritz H.M."/>
            <person name="Gennari S.M."/>
            <person name="Gregory B.D."/>
            <person name="Kim K."/>
            <person name="Saeij J.P."/>
            <person name="Su C."/>
            <person name="White M.W."/>
            <person name="Zhu X.Q."/>
            <person name="Howe D.K."/>
            <person name="Rosenthal B.M."/>
            <person name="Grigg M.E."/>
            <person name="Parkinson J."/>
            <person name="Liu L."/>
            <person name="Kissinger J.C."/>
            <person name="Roos D.S."/>
            <person name="Sibley L.D."/>
        </authorList>
    </citation>
    <scope>NUCLEOTIDE SEQUENCE [LARGE SCALE GENOMIC DNA]</scope>
    <source>
        <strain evidence="2 3">ARI</strain>
    </source>
</reference>
<accession>A0A139XU72</accession>